<evidence type="ECO:0000256" key="2">
    <source>
        <dbReference type="ARBA" id="ARBA00022448"/>
    </source>
</evidence>
<dbReference type="Gene3D" id="1.10.1760.20">
    <property type="match status" value="1"/>
</dbReference>
<evidence type="ECO:0000256" key="3">
    <source>
        <dbReference type="ARBA" id="ARBA00022475"/>
    </source>
</evidence>
<sequence length="217" mass="23819">MNLAAAQFPDDILAVAGVLAAVLLVRAAWRIPWLTQTQHALTGWFGATVVVLGMWQLKASIQPGLSFHLLGATALTLIAGRDRALLSIAAILAGEAAYAHGEWASLGLNWLVCSTPVWITVLLLRLSRARMPANYFVYIFFNAFAAGAIGMWLTGLVTCVLLGTAGAYPFSFLLEEQLPYYFLMGWPEAFSTGLNLSILVVYRPQWVTTFDDDFYLR</sequence>
<comment type="subcellular location">
    <subcellularLocation>
        <location evidence="1">Cell membrane</location>
        <topology evidence="1">Multi-pass membrane protein</topology>
    </subcellularLocation>
</comment>
<evidence type="ECO:0000256" key="7">
    <source>
        <dbReference type="SAM" id="Phobius"/>
    </source>
</evidence>
<keyword evidence="5 7" id="KW-1133">Transmembrane helix</keyword>
<dbReference type="RefSeq" id="WP_084092415.1">
    <property type="nucleotide sequence ID" value="NZ_FWXD01000026.1"/>
</dbReference>
<dbReference type="AlphaFoldDB" id="A0A1W1XYA0"/>
<dbReference type="GO" id="GO:0000041">
    <property type="term" value="P:transition metal ion transport"/>
    <property type="evidence" value="ECO:0007669"/>
    <property type="project" value="InterPro"/>
</dbReference>
<feature type="transmembrane region" description="Helical" evidence="7">
    <location>
        <begin position="12"/>
        <end position="29"/>
    </location>
</feature>
<keyword evidence="6 7" id="KW-0472">Membrane</keyword>
<protein>
    <submittedName>
        <fullName evidence="8">Uncharacterized membrane protein</fullName>
    </submittedName>
</protein>
<keyword evidence="4 7" id="KW-0812">Transmembrane</keyword>
<dbReference type="InterPro" id="IPR002751">
    <property type="entry name" value="CbiM/NikMN"/>
</dbReference>
<feature type="transmembrane region" description="Helical" evidence="7">
    <location>
        <begin position="136"/>
        <end position="168"/>
    </location>
</feature>
<organism evidence="8 9">
    <name type="scientific">Andreprevotia lacus DSM 23236</name>
    <dbReference type="NCBI Taxonomy" id="1121001"/>
    <lineage>
        <taxon>Bacteria</taxon>
        <taxon>Pseudomonadati</taxon>
        <taxon>Pseudomonadota</taxon>
        <taxon>Betaproteobacteria</taxon>
        <taxon>Neisseriales</taxon>
        <taxon>Chitinibacteraceae</taxon>
        <taxon>Andreprevotia</taxon>
    </lineage>
</organism>
<keyword evidence="3" id="KW-1003">Cell membrane</keyword>
<keyword evidence="2" id="KW-0813">Transport</keyword>
<dbReference type="GO" id="GO:0005886">
    <property type="term" value="C:plasma membrane"/>
    <property type="evidence" value="ECO:0007669"/>
    <property type="project" value="UniProtKB-SubCell"/>
</dbReference>
<gene>
    <name evidence="8" type="ORF">SAMN02745857_03467</name>
</gene>
<feature type="transmembrane region" description="Helical" evidence="7">
    <location>
        <begin position="180"/>
        <end position="202"/>
    </location>
</feature>
<dbReference type="Proteomes" id="UP000192761">
    <property type="component" value="Unassembled WGS sequence"/>
</dbReference>
<evidence type="ECO:0000256" key="4">
    <source>
        <dbReference type="ARBA" id="ARBA00022692"/>
    </source>
</evidence>
<dbReference type="Pfam" id="PF01891">
    <property type="entry name" value="CbiM"/>
    <property type="match status" value="1"/>
</dbReference>
<evidence type="ECO:0000256" key="1">
    <source>
        <dbReference type="ARBA" id="ARBA00004651"/>
    </source>
</evidence>
<dbReference type="EMBL" id="FWXD01000026">
    <property type="protein sequence ID" value="SMC28893.1"/>
    <property type="molecule type" value="Genomic_DNA"/>
</dbReference>
<proteinExistence type="predicted"/>
<dbReference type="STRING" id="1121001.SAMN02745857_03467"/>
<name>A0A1W1XYA0_9NEIS</name>
<reference evidence="8 9" key="1">
    <citation type="submission" date="2017-04" db="EMBL/GenBank/DDBJ databases">
        <authorList>
            <person name="Afonso C.L."/>
            <person name="Miller P.J."/>
            <person name="Scott M.A."/>
            <person name="Spackman E."/>
            <person name="Goraichik I."/>
            <person name="Dimitrov K.M."/>
            <person name="Suarez D.L."/>
            <person name="Swayne D.E."/>
        </authorList>
    </citation>
    <scope>NUCLEOTIDE SEQUENCE [LARGE SCALE GENOMIC DNA]</scope>
    <source>
        <strain evidence="8 9">DSM 23236</strain>
    </source>
</reference>
<evidence type="ECO:0000313" key="8">
    <source>
        <dbReference type="EMBL" id="SMC28893.1"/>
    </source>
</evidence>
<keyword evidence="9" id="KW-1185">Reference proteome</keyword>
<evidence type="ECO:0000256" key="6">
    <source>
        <dbReference type="ARBA" id="ARBA00023136"/>
    </source>
</evidence>
<feature type="transmembrane region" description="Helical" evidence="7">
    <location>
        <begin position="107"/>
        <end position="124"/>
    </location>
</feature>
<evidence type="ECO:0000313" key="9">
    <source>
        <dbReference type="Proteomes" id="UP000192761"/>
    </source>
</evidence>
<accession>A0A1W1XYA0</accession>
<evidence type="ECO:0000256" key="5">
    <source>
        <dbReference type="ARBA" id="ARBA00022989"/>
    </source>
</evidence>
<dbReference type="OrthoDB" id="5297929at2"/>